<gene>
    <name evidence="2" type="ORF">NDU88_005429</name>
</gene>
<keyword evidence="3" id="KW-1185">Reference proteome</keyword>
<evidence type="ECO:0000313" key="3">
    <source>
        <dbReference type="Proteomes" id="UP001066276"/>
    </source>
</evidence>
<name>A0AAV7NRH1_PLEWA</name>
<feature type="region of interest" description="Disordered" evidence="1">
    <location>
        <begin position="144"/>
        <end position="172"/>
    </location>
</feature>
<sequence>MAAPSVFSRQVSVSEERMSGAHVKRDAPVSNMDDEVVVISDDEEEVQVSQGGALVQGEKGNLGPASQKGGRLMQLIPRVVSPMLHCVQSWEISNQAVLQLGEQIELVDTSGAVFKGTVCGERSSSGAMDRAYVSLDFWHPDGGKGPSGCDTSHASSGQGLQASHQRSGRMPVKVRVPLVHRKEGRVKPGAVYPTSGRRLESTKHSQPLALVLVWLLWRKIFLIMMTTLRNQSCHGSGSC</sequence>
<protein>
    <submittedName>
        <fullName evidence="2">Uncharacterized protein</fullName>
    </submittedName>
</protein>
<accession>A0AAV7NRH1</accession>
<dbReference type="Proteomes" id="UP001066276">
    <property type="component" value="Chromosome 8"/>
</dbReference>
<evidence type="ECO:0000256" key="1">
    <source>
        <dbReference type="SAM" id="MobiDB-lite"/>
    </source>
</evidence>
<proteinExistence type="predicted"/>
<dbReference type="AlphaFoldDB" id="A0AAV7NRH1"/>
<feature type="compositionally biased region" description="Polar residues" evidence="1">
    <location>
        <begin position="149"/>
        <end position="165"/>
    </location>
</feature>
<evidence type="ECO:0000313" key="2">
    <source>
        <dbReference type="EMBL" id="KAJ1117229.1"/>
    </source>
</evidence>
<organism evidence="2 3">
    <name type="scientific">Pleurodeles waltl</name>
    <name type="common">Iberian ribbed newt</name>
    <dbReference type="NCBI Taxonomy" id="8319"/>
    <lineage>
        <taxon>Eukaryota</taxon>
        <taxon>Metazoa</taxon>
        <taxon>Chordata</taxon>
        <taxon>Craniata</taxon>
        <taxon>Vertebrata</taxon>
        <taxon>Euteleostomi</taxon>
        <taxon>Amphibia</taxon>
        <taxon>Batrachia</taxon>
        <taxon>Caudata</taxon>
        <taxon>Salamandroidea</taxon>
        <taxon>Salamandridae</taxon>
        <taxon>Pleurodelinae</taxon>
        <taxon>Pleurodeles</taxon>
    </lineage>
</organism>
<reference evidence="2" key="1">
    <citation type="journal article" date="2022" name="bioRxiv">
        <title>Sequencing and chromosome-scale assembly of the giantPleurodeles waltlgenome.</title>
        <authorList>
            <person name="Brown T."/>
            <person name="Elewa A."/>
            <person name="Iarovenko S."/>
            <person name="Subramanian E."/>
            <person name="Araus A.J."/>
            <person name="Petzold A."/>
            <person name="Susuki M."/>
            <person name="Suzuki K.-i.T."/>
            <person name="Hayashi T."/>
            <person name="Toyoda A."/>
            <person name="Oliveira C."/>
            <person name="Osipova E."/>
            <person name="Leigh N.D."/>
            <person name="Simon A."/>
            <person name="Yun M.H."/>
        </authorList>
    </citation>
    <scope>NUCLEOTIDE SEQUENCE</scope>
    <source>
        <strain evidence="2">20211129_DDA</strain>
        <tissue evidence="2">Liver</tissue>
    </source>
</reference>
<comment type="caution">
    <text evidence="2">The sequence shown here is derived from an EMBL/GenBank/DDBJ whole genome shotgun (WGS) entry which is preliminary data.</text>
</comment>
<dbReference type="EMBL" id="JANPWB010000012">
    <property type="protein sequence ID" value="KAJ1117229.1"/>
    <property type="molecule type" value="Genomic_DNA"/>
</dbReference>